<keyword evidence="5" id="KW-0812">Transmembrane</keyword>
<keyword evidence="7" id="KW-0677">Repeat</keyword>
<evidence type="ECO:0000259" key="13">
    <source>
        <dbReference type="Pfam" id="PF23598"/>
    </source>
</evidence>
<evidence type="ECO:0000256" key="11">
    <source>
        <dbReference type="ARBA" id="ARBA00023180"/>
    </source>
</evidence>
<dbReference type="Proteomes" id="UP001652623">
    <property type="component" value="Chromosome 11"/>
</dbReference>
<accession>A0ABM3ZWT9</accession>
<organism evidence="14 15">
    <name type="scientific">Ziziphus jujuba</name>
    <name type="common">Chinese jujube</name>
    <name type="synonym">Ziziphus sativa</name>
    <dbReference type="NCBI Taxonomy" id="326968"/>
    <lineage>
        <taxon>Eukaryota</taxon>
        <taxon>Viridiplantae</taxon>
        <taxon>Streptophyta</taxon>
        <taxon>Embryophyta</taxon>
        <taxon>Tracheophyta</taxon>
        <taxon>Spermatophyta</taxon>
        <taxon>Magnoliopsida</taxon>
        <taxon>eudicotyledons</taxon>
        <taxon>Gunneridae</taxon>
        <taxon>Pentapetalae</taxon>
        <taxon>rosids</taxon>
        <taxon>fabids</taxon>
        <taxon>Rosales</taxon>
        <taxon>Rhamnaceae</taxon>
        <taxon>Paliureae</taxon>
        <taxon>Ziziphus</taxon>
    </lineage>
</organism>
<dbReference type="InterPro" id="IPR003591">
    <property type="entry name" value="Leu-rich_rpt_typical-subtyp"/>
</dbReference>
<evidence type="ECO:0000256" key="8">
    <source>
        <dbReference type="ARBA" id="ARBA00022989"/>
    </source>
</evidence>
<evidence type="ECO:0000256" key="5">
    <source>
        <dbReference type="ARBA" id="ARBA00022692"/>
    </source>
</evidence>
<dbReference type="RefSeq" id="XP_060668939.1">
    <property type="nucleotide sequence ID" value="XM_060812956.1"/>
</dbReference>
<dbReference type="PANTHER" id="PTHR48061">
    <property type="entry name" value="LEUCINE-RICH REPEAT RECEPTOR PROTEIN KINASE EMS1-LIKE-RELATED"/>
    <property type="match status" value="1"/>
</dbReference>
<dbReference type="PROSITE" id="PS51450">
    <property type="entry name" value="LRR"/>
    <property type="match status" value="2"/>
</dbReference>
<evidence type="ECO:0000256" key="10">
    <source>
        <dbReference type="ARBA" id="ARBA00023170"/>
    </source>
</evidence>
<evidence type="ECO:0000256" key="6">
    <source>
        <dbReference type="ARBA" id="ARBA00022729"/>
    </source>
</evidence>
<comment type="similarity">
    <text evidence="2">Belongs to the RLP family.</text>
</comment>
<proteinExistence type="inferred from homology"/>
<evidence type="ECO:0000256" key="2">
    <source>
        <dbReference type="ARBA" id="ARBA00009592"/>
    </source>
</evidence>
<dbReference type="InterPro" id="IPR032675">
    <property type="entry name" value="LRR_dom_sf"/>
</dbReference>
<reference evidence="15" key="1">
    <citation type="submission" date="2025-08" db="UniProtKB">
        <authorList>
            <consortium name="RefSeq"/>
        </authorList>
    </citation>
    <scope>IDENTIFICATION</scope>
    <source>
        <tissue evidence="15">Seedling</tissue>
    </source>
</reference>
<dbReference type="InterPro" id="IPR013210">
    <property type="entry name" value="LRR_N_plant-typ"/>
</dbReference>
<keyword evidence="4" id="KW-0433">Leucine-rich repeat</keyword>
<dbReference type="PRINTS" id="PR00019">
    <property type="entry name" value="LEURICHRPT"/>
</dbReference>
<dbReference type="InterPro" id="IPR055414">
    <property type="entry name" value="LRR_R13L4/SHOC2-like"/>
</dbReference>
<gene>
    <name evidence="15" type="primary">LOC107418331</name>
</gene>
<dbReference type="InterPro" id="IPR046956">
    <property type="entry name" value="RLP23-like"/>
</dbReference>
<feature type="domain" description="Disease resistance R13L4/SHOC-2-like LRR" evidence="13">
    <location>
        <begin position="114"/>
        <end position="320"/>
    </location>
</feature>
<dbReference type="PANTHER" id="PTHR48061:SF50">
    <property type="entry name" value="LEUCINE-RICH REPEAT-CONTAINING N-TERMINAL PLANT-TYPE DOMAIN-CONTAINING PROTEIN"/>
    <property type="match status" value="1"/>
</dbReference>
<protein>
    <submittedName>
        <fullName evidence="15">Receptor-like protein 48</fullName>
    </submittedName>
</protein>
<dbReference type="Gene3D" id="3.80.10.10">
    <property type="entry name" value="Ribonuclease Inhibitor"/>
    <property type="match status" value="3"/>
</dbReference>
<keyword evidence="14" id="KW-1185">Reference proteome</keyword>
<dbReference type="InterPro" id="IPR001611">
    <property type="entry name" value="Leu-rich_rpt"/>
</dbReference>
<evidence type="ECO:0000256" key="7">
    <source>
        <dbReference type="ARBA" id="ARBA00022737"/>
    </source>
</evidence>
<feature type="domain" description="Leucine-rich repeat-containing N-terminal plant-type" evidence="12">
    <location>
        <begin position="54"/>
        <end position="101"/>
    </location>
</feature>
<evidence type="ECO:0000313" key="14">
    <source>
        <dbReference type="Proteomes" id="UP001652623"/>
    </source>
</evidence>
<dbReference type="GeneID" id="107418331"/>
<evidence type="ECO:0000259" key="12">
    <source>
        <dbReference type="Pfam" id="PF08263"/>
    </source>
</evidence>
<evidence type="ECO:0000256" key="9">
    <source>
        <dbReference type="ARBA" id="ARBA00023136"/>
    </source>
</evidence>
<evidence type="ECO:0000256" key="1">
    <source>
        <dbReference type="ARBA" id="ARBA00004251"/>
    </source>
</evidence>
<keyword evidence="3" id="KW-1003">Cell membrane</keyword>
<keyword evidence="6" id="KW-0732">Signal</keyword>
<evidence type="ECO:0000256" key="4">
    <source>
        <dbReference type="ARBA" id="ARBA00022614"/>
    </source>
</evidence>
<name>A0ABM3ZWT9_ZIZJJ</name>
<keyword evidence="9" id="KW-0472">Membrane</keyword>
<dbReference type="SUPFAM" id="SSF52058">
    <property type="entry name" value="L domain-like"/>
    <property type="match status" value="2"/>
</dbReference>
<dbReference type="Pfam" id="PF23598">
    <property type="entry name" value="LRR_14"/>
    <property type="match status" value="1"/>
</dbReference>
<dbReference type="Pfam" id="PF00560">
    <property type="entry name" value="LRR_1"/>
    <property type="match status" value="5"/>
</dbReference>
<keyword evidence="11" id="KW-0325">Glycoprotein</keyword>
<comment type="subcellular location">
    <subcellularLocation>
        <location evidence="1">Cell membrane</location>
        <topology evidence="1">Single-pass type I membrane protein</topology>
    </subcellularLocation>
</comment>
<dbReference type="Pfam" id="PF08263">
    <property type="entry name" value="LRRNT_2"/>
    <property type="match status" value="1"/>
</dbReference>
<evidence type="ECO:0000256" key="3">
    <source>
        <dbReference type="ARBA" id="ARBA00022475"/>
    </source>
</evidence>
<sequence>MSPLCLRSIYPTDLSSVFVCNLALVTLSVQIIQFMQISDNYSFASYKQPSCQEDEKWALWQFKESFVVDKFTSSYEGAYPKVLQWNKNASNCCLWDGIRCDKETGHVIGLDVSSRCHFGSINSNSTLFNLLHLKRLNLADNDFNYSQIPSAIRQFPGPIPSSLGKLTELTKLDLRENSLGGYVPSSLQNLTRLKHLGVDDIQKSDPILSWIGNLTQLVILFLHQNEFYGTTPQSLSKLMNLKFLSLVVDNLGHGMVKFDVFSKMRSLSMLDLKNIDTSFQFEKGNMNASFPKFKVLLMSSCNLIEFPDFLRNQSKLESLSLAGNMLRGPLPIPPPLIKEFDVSKNMLSGEILPHYCSLTSLDYLDLSGNNLSGNLALLDLSDNKLQGQLPRSLSNCKKFEGLVVSKNQLIDVFPSWLGALPYLRVMVLSHNGFYGAIGKVEKDLEFTKLQVMDLSFNNFVGELPSEYISSLNSMKDTDVASKIRSYMNFITSYNVTKDRGVYILIWYWVEVTLKGRETHTTIQNNFAFIDLSSNKFEGEIPELVGNLTALCSLNLSNNMLTGPITTSLGNLKELESLDLSNNNLSGKIPQQMNQLAFLAYLNVSHNNLIGPIPQGTQFNTFESSLFEGNLGLCGKPLLNQCENLQA</sequence>
<keyword evidence="8" id="KW-1133">Transmembrane helix</keyword>
<evidence type="ECO:0000313" key="15">
    <source>
        <dbReference type="RefSeq" id="XP_060668939.1"/>
    </source>
</evidence>
<dbReference type="SMART" id="SM00369">
    <property type="entry name" value="LRR_TYP"/>
    <property type="match status" value="5"/>
</dbReference>
<keyword evidence="10" id="KW-0675">Receptor</keyword>